<evidence type="ECO:0008006" key="4">
    <source>
        <dbReference type="Google" id="ProtNLM"/>
    </source>
</evidence>
<evidence type="ECO:0000256" key="1">
    <source>
        <dbReference type="SAM" id="Phobius"/>
    </source>
</evidence>
<keyword evidence="1" id="KW-0812">Transmembrane</keyword>
<comment type="caution">
    <text evidence="2">The sequence shown here is derived from an EMBL/GenBank/DDBJ whole genome shotgun (WGS) entry which is preliminary data.</text>
</comment>
<dbReference type="Proteomes" id="UP001623330">
    <property type="component" value="Unassembled WGS sequence"/>
</dbReference>
<feature type="transmembrane region" description="Helical" evidence="1">
    <location>
        <begin position="416"/>
        <end position="436"/>
    </location>
</feature>
<keyword evidence="1" id="KW-1133">Transmembrane helix</keyword>
<feature type="transmembrane region" description="Helical" evidence="1">
    <location>
        <begin position="373"/>
        <end position="396"/>
    </location>
</feature>
<feature type="transmembrane region" description="Helical" evidence="1">
    <location>
        <begin position="305"/>
        <end position="323"/>
    </location>
</feature>
<reference evidence="2 3" key="1">
    <citation type="submission" date="2024-05" db="EMBL/GenBank/DDBJ databases">
        <title>Long read based assembly of the Candida bracarensis genome reveals expanded adhesin content.</title>
        <authorList>
            <person name="Marcet-Houben M."/>
            <person name="Ksiezopolska E."/>
            <person name="Gabaldon T."/>
        </authorList>
    </citation>
    <scope>NUCLEOTIDE SEQUENCE [LARGE SCALE GENOMIC DNA]</scope>
    <source>
        <strain evidence="2 3">CBM6</strain>
    </source>
</reference>
<organism evidence="2 3">
    <name type="scientific">Nakaseomyces bracarensis</name>
    <dbReference type="NCBI Taxonomy" id="273131"/>
    <lineage>
        <taxon>Eukaryota</taxon>
        <taxon>Fungi</taxon>
        <taxon>Dikarya</taxon>
        <taxon>Ascomycota</taxon>
        <taxon>Saccharomycotina</taxon>
        <taxon>Saccharomycetes</taxon>
        <taxon>Saccharomycetales</taxon>
        <taxon>Saccharomycetaceae</taxon>
        <taxon>Nakaseomyces</taxon>
    </lineage>
</organism>
<dbReference type="Gene3D" id="3.30.40.10">
    <property type="entry name" value="Zinc/RING finger domain, C3HC4 (zinc finger)"/>
    <property type="match status" value="1"/>
</dbReference>
<proteinExistence type="predicted"/>
<accession>A0ABR4NPE0</accession>
<keyword evidence="1" id="KW-0472">Membrane</keyword>
<name>A0ABR4NPE0_9SACH</name>
<keyword evidence="3" id="KW-1185">Reference proteome</keyword>
<evidence type="ECO:0000313" key="2">
    <source>
        <dbReference type="EMBL" id="KAL3229953.1"/>
    </source>
</evidence>
<evidence type="ECO:0000313" key="3">
    <source>
        <dbReference type="Proteomes" id="UP001623330"/>
    </source>
</evidence>
<protein>
    <recommendedName>
        <fullName evidence="4">RING-CH-type domain-containing protein</fullName>
    </recommendedName>
</protein>
<dbReference type="EMBL" id="JBEVYD010000010">
    <property type="protein sequence ID" value="KAL3229953.1"/>
    <property type="molecule type" value="Genomic_DNA"/>
</dbReference>
<gene>
    <name evidence="2" type="ORF">RNJ44_01316</name>
</gene>
<dbReference type="InterPro" id="IPR013083">
    <property type="entry name" value="Znf_RING/FYVE/PHD"/>
</dbReference>
<sequence>MWNFVIWGKRTRRTPAVGLCWVCLEEEPIDEAWLLHTCQCNLQIHKKCYFRWLYNRNFDLSQKVFTSLLRENIGTNADQYRSVIDEEIRKEVKRSFYCYFDGHRDFHKPTSIPLLILTNPILHKVFLPFLPSYYKSLTSHEDGAMIINYLNRLPPIKSGPCPQCKADPFVENVEYKSNSWLLDAVYYFRESIRILAVLSLPFFTPFNVCKWWLKLALWELRCFFPEHILRKLLDVGTTTALDVYLKSMPGIMSIPQRASSILAIFPIYIFEIMNPYNSPSVAFFAWPIMAYMNLSLYKFKTNDPVIISMLSLKLFFILYRGFLSDLVSKCYNITLNQIYSCFYNSDEVVYQILDENTNNEDILIKDEIYEHCVTALAVPLATKWTGHGLLQLYFFLRDRLKMTFIPNCSFYDMKTISTMIGFGITFIGQKLFHLYLTKLRIKEIKGLKKASDKLEIDKLQV</sequence>